<keyword evidence="2 5" id="KW-0560">Oxidoreductase</keyword>
<evidence type="ECO:0000313" key="9">
    <source>
        <dbReference type="Proteomes" id="UP000184758"/>
    </source>
</evidence>
<evidence type="ECO:0000259" key="6">
    <source>
        <dbReference type="Pfam" id="PF00056"/>
    </source>
</evidence>
<feature type="domain" description="Lactate/malate dehydrogenase C-terminal" evidence="7">
    <location>
        <begin position="145"/>
        <end position="307"/>
    </location>
</feature>
<dbReference type="SUPFAM" id="SSF51735">
    <property type="entry name" value="NAD(P)-binding Rossmann-fold domains"/>
    <property type="match status" value="1"/>
</dbReference>
<evidence type="ECO:0000256" key="4">
    <source>
        <dbReference type="PIRSR" id="PIRSR000102-3"/>
    </source>
</evidence>
<dbReference type="eggNOG" id="COG0039">
    <property type="taxonomic scope" value="Bacteria"/>
</dbReference>
<protein>
    <submittedName>
        <fullName evidence="8">L-lactate dehydrogenase</fullName>
    </submittedName>
</protein>
<evidence type="ECO:0000313" key="8">
    <source>
        <dbReference type="EMBL" id="SIO09151.1"/>
    </source>
</evidence>
<dbReference type="PRINTS" id="PR00086">
    <property type="entry name" value="LLDHDRGNASE"/>
</dbReference>
<dbReference type="PANTHER" id="PTHR43128">
    <property type="entry name" value="L-2-HYDROXYCARBOXYLATE DEHYDROGENASE (NAD(P)(+))"/>
    <property type="match status" value="1"/>
</dbReference>
<feature type="domain" description="Lactate/malate dehydrogenase N-terminal" evidence="6">
    <location>
        <begin position="6"/>
        <end position="142"/>
    </location>
</feature>
<comment type="similarity">
    <text evidence="1">Belongs to the LDH/MDH superfamily. LDH family.</text>
</comment>
<dbReference type="Gene3D" id="3.40.50.720">
    <property type="entry name" value="NAD(P)-binding Rossmann-like Domain"/>
    <property type="match status" value="1"/>
</dbReference>
<dbReference type="GO" id="GO:0004459">
    <property type="term" value="F:L-lactate dehydrogenase (NAD+) activity"/>
    <property type="evidence" value="ECO:0007669"/>
    <property type="project" value="TreeGrafter"/>
</dbReference>
<dbReference type="STRING" id="28230.SAMN05878443_1333"/>
<accession>A0A1N6GNT9</accession>
<keyword evidence="9" id="KW-1185">Reference proteome</keyword>
<dbReference type="RefSeq" id="WP_034548399.1">
    <property type="nucleotide sequence ID" value="NZ_FSRN01000001.1"/>
</dbReference>
<evidence type="ECO:0000259" key="7">
    <source>
        <dbReference type="Pfam" id="PF02866"/>
    </source>
</evidence>
<reference evidence="9" key="1">
    <citation type="submission" date="2016-11" db="EMBL/GenBank/DDBJ databases">
        <authorList>
            <person name="Varghese N."/>
            <person name="Submissions S."/>
        </authorList>
    </citation>
    <scope>NUCLEOTIDE SEQUENCE [LARGE SCALE GENOMIC DNA]</scope>
    <source>
        <strain evidence="9">313</strain>
    </source>
</reference>
<dbReference type="InterPro" id="IPR022383">
    <property type="entry name" value="Lactate/malate_DH_C"/>
</dbReference>
<evidence type="ECO:0000256" key="2">
    <source>
        <dbReference type="ARBA" id="ARBA00023002"/>
    </source>
</evidence>
<feature type="binding site" evidence="4">
    <location>
        <position position="95"/>
    </location>
    <ligand>
        <name>NAD(+)</name>
        <dbReference type="ChEBI" id="CHEBI:57540"/>
    </ligand>
</feature>
<dbReference type="SUPFAM" id="SSF56327">
    <property type="entry name" value="LDH C-terminal domain-like"/>
    <property type="match status" value="1"/>
</dbReference>
<evidence type="ECO:0000256" key="5">
    <source>
        <dbReference type="RuleBase" id="RU003369"/>
    </source>
</evidence>
<organism evidence="8 9">
    <name type="scientific">Carnobacterium alterfunditum</name>
    <dbReference type="NCBI Taxonomy" id="28230"/>
    <lineage>
        <taxon>Bacteria</taxon>
        <taxon>Bacillati</taxon>
        <taxon>Bacillota</taxon>
        <taxon>Bacilli</taxon>
        <taxon>Lactobacillales</taxon>
        <taxon>Carnobacteriaceae</taxon>
        <taxon>Carnobacterium</taxon>
    </lineage>
</organism>
<evidence type="ECO:0000256" key="1">
    <source>
        <dbReference type="ARBA" id="ARBA00006054"/>
    </source>
</evidence>
<dbReference type="PANTHER" id="PTHR43128:SF16">
    <property type="entry name" value="L-LACTATE DEHYDROGENASE"/>
    <property type="match status" value="1"/>
</dbReference>
<name>A0A1N6GNT9_9LACT</name>
<dbReference type="Pfam" id="PF02866">
    <property type="entry name" value="Ldh_1_C"/>
    <property type="match status" value="1"/>
</dbReference>
<dbReference type="AlphaFoldDB" id="A0A1N6GNT9"/>
<dbReference type="EMBL" id="FSRN01000001">
    <property type="protein sequence ID" value="SIO09151.1"/>
    <property type="molecule type" value="Genomic_DNA"/>
</dbReference>
<dbReference type="PIRSF" id="PIRSF000102">
    <property type="entry name" value="Lac_mal_DH"/>
    <property type="match status" value="1"/>
</dbReference>
<dbReference type="Gene3D" id="3.90.110.10">
    <property type="entry name" value="Lactate dehydrogenase/glycoside hydrolase, family 4, C-terminal"/>
    <property type="match status" value="1"/>
</dbReference>
<feature type="binding site" evidence="4">
    <location>
        <begin position="117"/>
        <end position="119"/>
    </location>
    <ligand>
        <name>NAD(+)</name>
        <dbReference type="ChEBI" id="CHEBI:57540"/>
    </ligand>
</feature>
<dbReference type="InterPro" id="IPR015955">
    <property type="entry name" value="Lactate_DH/Glyco_Ohase_4_C"/>
</dbReference>
<dbReference type="Proteomes" id="UP000184758">
    <property type="component" value="Unassembled WGS sequence"/>
</dbReference>
<dbReference type="OrthoDB" id="9802969at2"/>
<dbReference type="InterPro" id="IPR001236">
    <property type="entry name" value="Lactate/malate_DH_N"/>
</dbReference>
<dbReference type="InterPro" id="IPR036291">
    <property type="entry name" value="NAD(P)-bd_dom_sf"/>
</dbReference>
<dbReference type="Pfam" id="PF00056">
    <property type="entry name" value="Ldh_1_N"/>
    <property type="match status" value="1"/>
</dbReference>
<keyword evidence="3 4" id="KW-0520">NAD</keyword>
<sequence>MKSEKKIIVVGSDDLAYQICLLSMATLQLKEVYLIPSSTQQDNKIDDLQYASKLFSMSNLKIGTEKDYADAEILILTAREPKLENEQESDYIRRNILLVRKIVNQAMASGFMGLILVANELNDLFTYLVWKFSGLPKYKIFGIGTYIDTIYFQKLLSETLDVSFCDVKGYIIGGRDPLHKSAAWSRSSIGGNSLLGLMMDPNTATSQENIFEIEEKLSKQDQINENSDLTVTTATAVLKLVQYIITDEKAVVPLVHLMDIEEIKDIPLSIPVLLGENGVRQISGLNFSETEQKKLLMIAKEIRSQLDWIEQG</sequence>
<proteinExistence type="inferred from homology"/>
<dbReference type="GO" id="GO:0006089">
    <property type="term" value="P:lactate metabolic process"/>
    <property type="evidence" value="ECO:0007669"/>
    <property type="project" value="TreeGrafter"/>
</dbReference>
<evidence type="ECO:0000256" key="3">
    <source>
        <dbReference type="ARBA" id="ARBA00023027"/>
    </source>
</evidence>
<gene>
    <name evidence="8" type="ORF">SAMN05878443_1333</name>
</gene>
<dbReference type="InterPro" id="IPR001557">
    <property type="entry name" value="L-lactate/malate_DH"/>
</dbReference>